<organism evidence="3 4">
    <name type="scientific">Armillaria solidipes</name>
    <dbReference type="NCBI Taxonomy" id="1076256"/>
    <lineage>
        <taxon>Eukaryota</taxon>
        <taxon>Fungi</taxon>
        <taxon>Dikarya</taxon>
        <taxon>Basidiomycota</taxon>
        <taxon>Agaricomycotina</taxon>
        <taxon>Agaricomycetes</taxon>
        <taxon>Agaricomycetidae</taxon>
        <taxon>Agaricales</taxon>
        <taxon>Marasmiineae</taxon>
        <taxon>Physalacriaceae</taxon>
        <taxon>Armillaria</taxon>
    </lineage>
</organism>
<dbReference type="PRINTS" id="PR00081">
    <property type="entry name" value="GDHRDH"/>
</dbReference>
<dbReference type="InterPro" id="IPR002347">
    <property type="entry name" value="SDR_fam"/>
</dbReference>
<dbReference type="STRING" id="1076256.A0A2H3CNK2"/>
<name>A0A2H3CNK2_9AGAR</name>
<protein>
    <submittedName>
        <fullName evidence="3">NAD-P-binding protein</fullName>
    </submittedName>
</protein>
<dbReference type="AlphaFoldDB" id="A0A2H3CNK2"/>
<comment type="similarity">
    <text evidence="1">Belongs to the short-chain dehydrogenases/reductases (SDR) family.</text>
</comment>
<dbReference type="PANTHER" id="PTHR43976:SF16">
    <property type="entry name" value="SHORT-CHAIN DEHYDROGENASE_REDUCTASE FAMILY PROTEIN"/>
    <property type="match status" value="1"/>
</dbReference>
<keyword evidence="4" id="KW-1185">Reference proteome</keyword>
<evidence type="ECO:0000256" key="1">
    <source>
        <dbReference type="ARBA" id="ARBA00006484"/>
    </source>
</evidence>
<evidence type="ECO:0000313" key="3">
    <source>
        <dbReference type="EMBL" id="PBK78337.1"/>
    </source>
</evidence>
<sequence length="272" mass="30430">MSTRKVWFITGANAGFGRSMLECAIRKGDAVRRPETMSKLQAEYTEDRLLVVKVDVSKSDQVNAAFDTVKKVFGRIDVVYNNAGYGIVGEVEAVPLEAARAIFETNYWGLVYVTRAAVAFFREVNQPQGGRLLQVSSMYAESVAVNALTEALSKELDPAWNIKPTLIEAGYYKTDLVKLKNFEVYEHPSYTNPAIEGVVIRQALANLDPDNTPFIRGDPDKLSEVVYRVTDMEDPPLWLPLGKDAYVWARAKIASYLADINKYESLSEDLEL</sequence>
<dbReference type="Gene3D" id="3.40.50.720">
    <property type="entry name" value="NAD(P)-binding Rossmann-like Domain"/>
    <property type="match status" value="1"/>
</dbReference>
<dbReference type="InterPro" id="IPR036291">
    <property type="entry name" value="NAD(P)-bd_dom_sf"/>
</dbReference>
<dbReference type="PANTHER" id="PTHR43976">
    <property type="entry name" value="SHORT CHAIN DEHYDROGENASE"/>
    <property type="match status" value="1"/>
</dbReference>
<dbReference type="SUPFAM" id="SSF51735">
    <property type="entry name" value="NAD(P)-binding Rossmann-fold domains"/>
    <property type="match status" value="1"/>
</dbReference>
<accession>A0A2H3CNK2</accession>
<dbReference type="GO" id="GO:0016491">
    <property type="term" value="F:oxidoreductase activity"/>
    <property type="evidence" value="ECO:0007669"/>
    <property type="project" value="UniProtKB-KW"/>
</dbReference>
<dbReference type="Pfam" id="PF00106">
    <property type="entry name" value="adh_short"/>
    <property type="match status" value="1"/>
</dbReference>
<dbReference type="Proteomes" id="UP000218334">
    <property type="component" value="Unassembled WGS sequence"/>
</dbReference>
<reference evidence="4" key="1">
    <citation type="journal article" date="2017" name="Nat. Ecol. Evol.">
        <title>Genome expansion and lineage-specific genetic innovations in the forest pathogenic fungi Armillaria.</title>
        <authorList>
            <person name="Sipos G."/>
            <person name="Prasanna A.N."/>
            <person name="Walter M.C."/>
            <person name="O'Connor E."/>
            <person name="Balint B."/>
            <person name="Krizsan K."/>
            <person name="Kiss B."/>
            <person name="Hess J."/>
            <person name="Varga T."/>
            <person name="Slot J."/>
            <person name="Riley R."/>
            <person name="Boka B."/>
            <person name="Rigling D."/>
            <person name="Barry K."/>
            <person name="Lee J."/>
            <person name="Mihaltcheva S."/>
            <person name="LaButti K."/>
            <person name="Lipzen A."/>
            <person name="Waldron R."/>
            <person name="Moloney N.M."/>
            <person name="Sperisen C."/>
            <person name="Kredics L."/>
            <person name="Vagvoelgyi C."/>
            <person name="Patrignani A."/>
            <person name="Fitzpatrick D."/>
            <person name="Nagy I."/>
            <person name="Doyle S."/>
            <person name="Anderson J.B."/>
            <person name="Grigoriev I.V."/>
            <person name="Gueldener U."/>
            <person name="Muensterkoetter M."/>
            <person name="Nagy L.G."/>
        </authorList>
    </citation>
    <scope>NUCLEOTIDE SEQUENCE [LARGE SCALE GENOMIC DNA]</scope>
    <source>
        <strain evidence="4">28-4</strain>
    </source>
</reference>
<evidence type="ECO:0000313" key="4">
    <source>
        <dbReference type="Proteomes" id="UP000218334"/>
    </source>
</evidence>
<gene>
    <name evidence="3" type="ORF">ARMSODRAFT_947230</name>
</gene>
<keyword evidence="2" id="KW-0560">Oxidoreductase</keyword>
<dbReference type="EMBL" id="KZ293415">
    <property type="protein sequence ID" value="PBK78337.1"/>
    <property type="molecule type" value="Genomic_DNA"/>
</dbReference>
<dbReference type="InterPro" id="IPR051911">
    <property type="entry name" value="SDR_oxidoreductase"/>
</dbReference>
<proteinExistence type="inferred from homology"/>
<evidence type="ECO:0000256" key="2">
    <source>
        <dbReference type="ARBA" id="ARBA00023002"/>
    </source>
</evidence>